<protein>
    <submittedName>
        <fullName evidence="2">Uncharacterized protein</fullName>
    </submittedName>
</protein>
<accession>A0A8C0JYC1</accession>
<dbReference type="Proteomes" id="UP000694391">
    <property type="component" value="Unplaced"/>
</dbReference>
<dbReference type="Ensembl" id="ENSCAFT00020008269.1">
    <property type="protein sequence ID" value="ENSCAFP00020007139.1"/>
    <property type="gene ID" value="ENSCAFG00020005808.1"/>
</dbReference>
<reference evidence="2" key="1">
    <citation type="submission" date="2025-08" db="UniProtKB">
        <authorList>
            <consortium name="Ensembl"/>
        </authorList>
    </citation>
    <scope>IDENTIFICATION</scope>
</reference>
<keyword evidence="3" id="KW-1185">Reference proteome</keyword>
<feature type="region of interest" description="Disordered" evidence="1">
    <location>
        <begin position="1"/>
        <end position="30"/>
    </location>
</feature>
<evidence type="ECO:0000256" key="1">
    <source>
        <dbReference type="SAM" id="MobiDB-lite"/>
    </source>
</evidence>
<reference evidence="2" key="2">
    <citation type="submission" date="2025-09" db="UniProtKB">
        <authorList>
            <consortium name="Ensembl"/>
        </authorList>
    </citation>
    <scope>IDENTIFICATION</scope>
</reference>
<organism evidence="2 3">
    <name type="scientific">Canis lupus dingo</name>
    <name type="common">dingo</name>
    <dbReference type="NCBI Taxonomy" id="286419"/>
    <lineage>
        <taxon>Eukaryota</taxon>
        <taxon>Metazoa</taxon>
        <taxon>Chordata</taxon>
        <taxon>Craniata</taxon>
        <taxon>Vertebrata</taxon>
        <taxon>Euteleostomi</taxon>
        <taxon>Mammalia</taxon>
        <taxon>Eutheria</taxon>
        <taxon>Laurasiatheria</taxon>
        <taxon>Carnivora</taxon>
        <taxon>Caniformia</taxon>
        <taxon>Canidae</taxon>
        <taxon>Canis</taxon>
    </lineage>
</organism>
<evidence type="ECO:0000313" key="3">
    <source>
        <dbReference type="Proteomes" id="UP000694391"/>
    </source>
</evidence>
<sequence length="71" mass="7266">VAAAGRPAACGGSGGPTSRSSGELISDKSSPYLVTPSVKTFLRFDVSTVLLPLLAFRLSNGKLYPNAPTSI</sequence>
<dbReference type="AlphaFoldDB" id="A0A8C0JYC1"/>
<proteinExistence type="predicted"/>
<name>A0A8C0JYC1_CANLU</name>
<evidence type="ECO:0000313" key="2">
    <source>
        <dbReference type="Ensembl" id="ENSCAFP00020007139.1"/>
    </source>
</evidence>